<dbReference type="AlphaFoldDB" id="A0A1G8FHL5"/>
<dbReference type="InterPro" id="IPR000014">
    <property type="entry name" value="PAS"/>
</dbReference>
<name>A0A1G8FHL5_9FLAO</name>
<evidence type="ECO:0000259" key="6">
    <source>
        <dbReference type="PROSITE" id="PS50109"/>
    </source>
</evidence>
<dbReference type="RefSeq" id="WP_091258325.1">
    <property type="nucleotide sequence ID" value="NZ_FNDB01000015.1"/>
</dbReference>
<dbReference type="PRINTS" id="PR00344">
    <property type="entry name" value="BCTRLSENSOR"/>
</dbReference>
<dbReference type="Proteomes" id="UP000199274">
    <property type="component" value="Unassembled WGS sequence"/>
</dbReference>
<dbReference type="PANTHER" id="PTHR45339:SF1">
    <property type="entry name" value="HYBRID SIGNAL TRANSDUCTION HISTIDINE KINASE J"/>
    <property type="match status" value="1"/>
</dbReference>
<accession>A0A1G8FHL5</accession>
<dbReference type="InterPro" id="IPR035965">
    <property type="entry name" value="PAS-like_dom_sf"/>
</dbReference>
<dbReference type="Gene3D" id="1.10.287.130">
    <property type="match status" value="1"/>
</dbReference>
<dbReference type="Gene3D" id="3.30.450.20">
    <property type="entry name" value="PAS domain"/>
    <property type="match status" value="1"/>
</dbReference>
<dbReference type="PANTHER" id="PTHR45339">
    <property type="entry name" value="HYBRID SIGNAL TRANSDUCTION HISTIDINE KINASE J"/>
    <property type="match status" value="1"/>
</dbReference>
<dbReference type="GO" id="GO:0000155">
    <property type="term" value="F:phosphorelay sensor kinase activity"/>
    <property type="evidence" value="ECO:0007669"/>
    <property type="project" value="InterPro"/>
</dbReference>
<evidence type="ECO:0000256" key="4">
    <source>
        <dbReference type="ARBA" id="ARBA00023012"/>
    </source>
</evidence>
<evidence type="ECO:0000259" key="8">
    <source>
        <dbReference type="PROSITE" id="PS50113"/>
    </source>
</evidence>
<dbReference type="SMART" id="SM00448">
    <property type="entry name" value="REC"/>
    <property type="match status" value="1"/>
</dbReference>
<keyword evidence="4" id="KW-0902">Two-component regulatory system</keyword>
<sequence length="526" mass="59444">MGTNLYKNHLEESVEDLYENAPCGYISFLTDGTIYRINKTLLQLLDYKDKKEVVQVKKIQDLFRIGGKIYFETHFFPLIKMQGFVKEINFDLLRKDGSFFPALLNVNQISFAEQNSAIFRASVLDITDRKKYEKVLMDGKAKAEEAARAKAEFLYTMSHEIRNPLNAIIGIGNLIQDTSLDDLQKEYARILQLSSSNLLDLVNNLLDLGKLESGKEKLEKRNFSLNQLLEVLLHSFKLRVEEKKIKLKVEYPQNLPENLLGDPVKLNQILTNLLTNALKFTKEGFVKLIIAETERSDNEIALQFTVCDTGIGIPQDKLKIIFQEFSQASYDVNMEYGGTGLGLTISQKLLQMFESTLTVASEEGKGSEFNFDLKFKISANVAPVKNERSRLTELLAATGARILVVDDSSINLFITSRYLKNWGLAHDLVDSGEAAIKAVKENNYDIILMDIHMPKMSGYQAAMIIRKMNMKSSPLIIALSALERGDVNLKMKRAGISAFVPKPFNPVDLQELMLNFLSDHTTAIKI</sequence>
<dbReference type="CDD" id="cd17546">
    <property type="entry name" value="REC_hyHK_CKI1_RcsC-like"/>
    <property type="match status" value="1"/>
</dbReference>
<dbReference type="SMART" id="SM00388">
    <property type="entry name" value="HisKA"/>
    <property type="match status" value="1"/>
</dbReference>
<dbReference type="SUPFAM" id="SSF55874">
    <property type="entry name" value="ATPase domain of HSP90 chaperone/DNA topoisomerase II/histidine kinase"/>
    <property type="match status" value="1"/>
</dbReference>
<dbReference type="Pfam" id="PF13426">
    <property type="entry name" value="PAS_9"/>
    <property type="match status" value="1"/>
</dbReference>
<evidence type="ECO:0000256" key="1">
    <source>
        <dbReference type="ARBA" id="ARBA00000085"/>
    </source>
</evidence>
<dbReference type="Pfam" id="PF02518">
    <property type="entry name" value="HATPase_c"/>
    <property type="match status" value="1"/>
</dbReference>
<evidence type="ECO:0000256" key="5">
    <source>
        <dbReference type="PROSITE-ProRule" id="PRU00169"/>
    </source>
</evidence>
<organism evidence="9 10">
    <name type="scientific">Flavobacterium omnivorum</name>
    <dbReference type="NCBI Taxonomy" id="178355"/>
    <lineage>
        <taxon>Bacteria</taxon>
        <taxon>Pseudomonadati</taxon>
        <taxon>Bacteroidota</taxon>
        <taxon>Flavobacteriia</taxon>
        <taxon>Flavobacteriales</taxon>
        <taxon>Flavobacteriaceae</taxon>
        <taxon>Flavobacterium</taxon>
    </lineage>
</organism>
<feature type="domain" description="Histidine kinase" evidence="6">
    <location>
        <begin position="156"/>
        <end position="377"/>
    </location>
</feature>
<dbReference type="SUPFAM" id="SSF47384">
    <property type="entry name" value="Homodimeric domain of signal transducing histidine kinase"/>
    <property type="match status" value="1"/>
</dbReference>
<evidence type="ECO:0000259" key="7">
    <source>
        <dbReference type="PROSITE" id="PS50110"/>
    </source>
</evidence>
<dbReference type="CDD" id="cd00082">
    <property type="entry name" value="HisKA"/>
    <property type="match status" value="1"/>
</dbReference>
<dbReference type="OrthoDB" id="9811889at2"/>
<dbReference type="Gene3D" id="3.40.50.2300">
    <property type="match status" value="1"/>
</dbReference>
<dbReference type="InterPro" id="IPR000700">
    <property type="entry name" value="PAS-assoc_C"/>
</dbReference>
<keyword evidence="10" id="KW-1185">Reference proteome</keyword>
<dbReference type="PROSITE" id="PS50109">
    <property type="entry name" value="HIS_KIN"/>
    <property type="match status" value="1"/>
</dbReference>
<dbReference type="SUPFAM" id="SSF55785">
    <property type="entry name" value="PYP-like sensor domain (PAS domain)"/>
    <property type="match status" value="1"/>
</dbReference>
<evidence type="ECO:0000256" key="3">
    <source>
        <dbReference type="ARBA" id="ARBA00022553"/>
    </source>
</evidence>
<dbReference type="CDD" id="cd00130">
    <property type="entry name" value="PAS"/>
    <property type="match status" value="1"/>
</dbReference>
<dbReference type="EC" id="2.7.13.3" evidence="2"/>
<reference evidence="10" key="1">
    <citation type="submission" date="2016-10" db="EMBL/GenBank/DDBJ databases">
        <authorList>
            <person name="Varghese N."/>
            <person name="Submissions S."/>
        </authorList>
    </citation>
    <scope>NUCLEOTIDE SEQUENCE [LARGE SCALE GENOMIC DNA]</scope>
    <source>
        <strain evidence="10">CGMCC 1.2747</strain>
    </source>
</reference>
<gene>
    <name evidence="9" type="ORF">SAMN04488062_11542</name>
</gene>
<dbReference type="SMART" id="SM00387">
    <property type="entry name" value="HATPase_c"/>
    <property type="match status" value="1"/>
</dbReference>
<keyword evidence="3 5" id="KW-0597">Phosphoprotein</keyword>
<dbReference type="Gene3D" id="3.30.565.10">
    <property type="entry name" value="Histidine kinase-like ATPase, C-terminal domain"/>
    <property type="match status" value="1"/>
</dbReference>
<dbReference type="InterPro" id="IPR036097">
    <property type="entry name" value="HisK_dim/P_sf"/>
</dbReference>
<dbReference type="InterPro" id="IPR011006">
    <property type="entry name" value="CheY-like_superfamily"/>
</dbReference>
<dbReference type="InterPro" id="IPR005467">
    <property type="entry name" value="His_kinase_dom"/>
</dbReference>
<dbReference type="InterPro" id="IPR003661">
    <property type="entry name" value="HisK_dim/P_dom"/>
</dbReference>
<feature type="modified residue" description="4-aspartylphosphate" evidence="5">
    <location>
        <position position="450"/>
    </location>
</feature>
<dbReference type="STRING" id="178355.SAMN04488062_11542"/>
<comment type="catalytic activity">
    <reaction evidence="1">
        <text>ATP + protein L-histidine = ADP + protein N-phospho-L-histidine.</text>
        <dbReference type="EC" id="2.7.13.3"/>
    </reaction>
</comment>
<dbReference type="SUPFAM" id="SSF52172">
    <property type="entry name" value="CheY-like"/>
    <property type="match status" value="1"/>
</dbReference>
<dbReference type="Pfam" id="PF00072">
    <property type="entry name" value="Response_reg"/>
    <property type="match status" value="1"/>
</dbReference>
<dbReference type="PROSITE" id="PS50113">
    <property type="entry name" value="PAC"/>
    <property type="match status" value="1"/>
</dbReference>
<evidence type="ECO:0000256" key="2">
    <source>
        <dbReference type="ARBA" id="ARBA00012438"/>
    </source>
</evidence>
<dbReference type="FunFam" id="3.30.565.10:FF:000010">
    <property type="entry name" value="Sensor histidine kinase RcsC"/>
    <property type="match status" value="1"/>
</dbReference>
<dbReference type="EMBL" id="FNDB01000015">
    <property type="protein sequence ID" value="SDH81595.1"/>
    <property type="molecule type" value="Genomic_DNA"/>
</dbReference>
<feature type="domain" description="PAC" evidence="8">
    <location>
        <begin position="86"/>
        <end position="138"/>
    </location>
</feature>
<dbReference type="CDD" id="cd16922">
    <property type="entry name" value="HATPase_EvgS-ArcB-TorS-like"/>
    <property type="match status" value="1"/>
</dbReference>
<evidence type="ECO:0000313" key="10">
    <source>
        <dbReference type="Proteomes" id="UP000199274"/>
    </source>
</evidence>
<dbReference type="InterPro" id="IPR003594">
    <property type="entry name" value="HATPase_dom"/>
</dbReference>
<proteinExistence type="predicted"/>
<dbReference type="Pfam" id="PF00512">
    <property type="entry name" value="HisKA"/>
    <property type="match status" value="1"/>
</dbReference>
<dbReference type="InterPro" id="IPR004358">
    <property type="entry name" value="Sig_transdc_His_kin-like_C"/>
</dbReference>
<feature type="domain" description="Response regulatory" evidence="7">
    <location>
        <begin position="401"/>
        <end position="517"/>
    </location>
</feature>
<dbReference type="InterPro" id="IPR036890">
    <property type="entry name" value="HATPase_C_sf"/>
</dbReference>
<protein>
    <recommendedName>
        <fullName evidence="2">histidine kinase</fullName>
        <ecNumber evidence="2">2.7.13.3</ecNumber>
    </recommendedName>
</protein>
<dbReference type="NCBIfam" id="TIGR00229">
    <property type="entry name" value="sensory_box"/>
    <property type="match status" value="1"/>
</dbReference>
<dbReference type="InterPro" id="IPR001789">
    <property type="entry name" value="Sig_transdc_resp-reg_receiver"/>
</dbReference>
<dbReference type="PROSITE" id="PS50110">
    <property type="entry name" value="RESPONSE_REGULATORY"/>
    <property type="match status" value="1"/>
</dbReference>
<evidence type="ECO:0000313" key="9">
    <source>
        <dbReference type="EMBL" id="SDH81595.1"/>
    </source>
</evidence>